<dbReference type="Proteomes" id="UP000477680">
    <property type="component" value="Chromosome"/>
</dbReference>
<dbReference type="Pfam" id="PF05742">
    <property type="entry name" value="TANGO2"/>
    <property type="match status" value="1"/>
</dbReference>
<dbReference type="RefSeq" id="WP_163494720.1">
    <property type="nucleotide sequence ID" value="NZ_CP048711.1"/>
</dbReference>
<evidence type="ECO:0000313" key="1">
    <source>
        <dbReference type="EMBL" id="QIB65475.1"/>
    </source>
</evidence>
<proteinExistence type="predicted"/>
<name>A0A6C0U500_9GAMM</name>
<gene>
    <name evidence="1" type="ORF">G3T16_08740</name>
</gene>
<evidence type="ECO:0000313" key="2">
    <source>
        <dbReference type="Proteomes" id="UP000477680"/>
    </source>
</evidence>
<sequence>MCLIIFAWDPQSDTPLVVAANRDEFHARPTAAATFWPQYPWLLAGRDLSQGGTWMGFTRDGRFAAITNYRDPGRTAPGRRSRGELPLDYLTGDTSPRDYLREVAGHADDYAGFNILAGRDDGLWCYGNSGPEAQPGKLAAGIYGLSNARLDTPWPKVTLGKLRLRQLLESAAPCHEALQQVVADTRPATPEELHPLGLDQAMAPQLSAQFIRTRDYGTRSTTTLRVRRDSKVVDTATVSWRELSFDDRGQLQGSEQRDFSCRWRFQATGM</sequence>
<dbReference type="PANTHER" id="PTHR17985">
    <property type="entry name" value="SER/THR-RICH PROTEIN T10 IN DGCR REGION"/>
    <property type="match status" value="1"/>
</dbReference>
<dbReference type="PANTHER" id="PTHR17985:SF8">
    <property type="entry name" value="TRANSPORT AND GOLGI ORGANIZATION PROTEIN 2 HOMOLOG"/>
    <property type="match status" value="1"/>
</dbReference>
<dbReference type="InterPro" id="IPR008551">
    <property type="entry name" value="TANGO2"/>
</dbReference>
<dbReference type="KEGG" id="kim:G3T16_08740"/>
<reference evidence="1 2" key="1">
    <citation type="submission" date="2020-02" db="EMBL/GenBank/DDBJ databases">
        <title>Genome sequencing for Kineobactrum sp. M2.</title>
        <authorList>
            <person name="Park S.-J."/>
        </authorList>
    </citation>
    <scope>NUCLEOTIDE SEQUENCE [LARGE SCALE GENOMIC DNA]</scope>
    <source>
        <strain evidence="1 2">M2</strain>
    </source>
</reference>
<accession>A0A6C0U500</accession>
<dbReference type="EMBL" id="CP048711">
    <property type="protein sequence ID" value="QIB65475.1"/>
    <property type="molecule type" value="Genomic_DNA"/>
</dbReference>
<organism evidence="1 2">
    <name type="scientific">Kineobactrum salinum</name>
    <dbReference type="NCBI Taxonomy" id="2708301"/>
    <lineage>
        <taxon>Bacteria</taxon>
        <taxon>Pseudomonadati</taxon>
        <taxon>Pseudomonadota</taxon>
        <taxon>Gammaproteobacteria</taxon>
        <taxon>Cellvibrionales</taxon>
        <taxon>Halieaceae</taxon>
        <taxon>Kineobactrum</taxon>
    </lineage>
</organism>
<keyword evidence="2" id="KW-1185">Reference proteome</keyword>
<protein>
    <submittedName>
        <fullName evidence="1">NRDE family protein</fullName>
    </submittedName>
</protein>
<dbReference type="AlphaFoldDB" id="A0A6C0U500"/>